<feature type="compositionally biased region" description="Polar residues" evidence="1">
    <location>
        <begin position="64"/>
        <end position="79"/>
    </location>
</feature>
<evidence type="ECO:0000256" key="1">
    <source>
        <dbReference type="SAM" id="MobiDB-lite"/>
    </source>
</evidence>
<evidence type="ECO:0000313" key="2">
    <source>
        <dbReference type="EMBL" id="WOD16976.1"/>
    </source>
</evidence>
<proteinExistence type="predicted"/>
<dbReference type="EMBL" id="CP136512">
    <property type="protein sequence ID" value="WOD16976.1"/>
    <property type="molecule type" value="Genomic_DNA"/>
</dbReference>
<dbReference type="Proteomes" id="UP001302652">
    <property type="component" value="Chromosome 2"/>
</dbReference>
<feature type="region of interest" description="Disordered" evidence="1">
    <location>
        <begin position="56"/>
        <end position="79"/>
    </location>
</feature>
<accession>A0ABZ0EIF6</accession>
<evidence type="ECO:0000313" key="3">
    <source>
        <dbReference type="Proteomes" id="UP001302652"/>
    </source>
</evidence>
<keyword evidence="3" id="KW-1185">Reference proteome</keyword>
<protein>
    <submittedName>
        <fullName evidence="2">Uncharacterized protein</fullName>
    </submittedName>
</protein>
<reference evidence="2 3" key="1">
    <citation type="submission" date="2023-10" db="EMBL/GenBank/DDBJ databases">
        <title>Surface-active antibiotics is a multifunctional adaptation for post-fire microbes.</title>
        <authorList>
            <person name="Liu M.D."/>
            <person name="Du Y."/>
            <person name="Koupaei S.K."/>
            <person name="Kim N.R."/>
            <person name="Zhang W."/>
            <person name="Traxler M.F."/>
        </authorList>
    </citation>
    <scope>NUCLEOTIDE SEQUENCE [LARGE SCALE GENOMIC DNA]</scope>
    <source>
        <strain evidence="2 3">F3</strain>
    </source>
</reference>
<sequence>MGDKASGDVATGVLRRHWLQRQERIAHDVVVDNVSNFVTAGIRSMKFHEDFDIDPEETFDIGRTPSSQKQTPAGNQVFE</sequence>
<dbReference type="RefSeq" id="WP_317019563.1">
    <property type="nucleotide sequence ID" value="NZ_CP136512.1"/>
</dbReference>
<name>A0ABZ0EIF6_9BURK</name>
<gene>
    <name evidence="2" type="ORF">RW095_14045</name>
</gene>
<organism evidence="2 3">
    <name type="scientific">Paraburkholderia kirstenboschensis</name>
    <dbReference type="NCBI Taxonomy" id="1245436"/>
    <lineage>
        <taxon>Bacteria</taxon>
        <taxon>Pseudomonadati</taxon>
        <taxon>Pseudomonadota</taxon>
        <taxon>Betaproteobacteria</taxon>
        <taxon>Burkholderiales</taxon>
        <taxon>Burkholderiaceae</taxon>
        <taxon>Paraburkholderia</taxon>
    </lineage>
</organism>